<gene>
    <name evidence="4" type="ORF">DB31_3116</name>
</gene>
<dbReference type="GO" id="GO:0004493">
    <property type="term" value="F:methylmalonyl-CoA epimerase activity"/>
    <property type="evidence" value="ECO:0007669"/>
    <property type="project" value="TreeGrafter"/>
</dbReference>
<dbReference type="SUPFAM" id="SSF54593">
    <property type="entry name" value="Glyoxalase/Bleomycin resistance protein/Dihydroxybiphenyl dioxygenase"/>
    <property type="match status" value="1"/>
</dbReference>
<dbReference type="InterPro" id="IPR037523">
    <property type="entry name" value="VOC_core"/>
</dbReference>
<dbReference type="PROSITE" id="PS51819">
    <property type="entry name" value="VOC"/>
    <property type="match status" value="1"/>
</dbReference>
<dbReference type="GO" id="GO:0046491">
    <property type="term" value="P:L-methylmalonyl-CoA metabolic process"/>
    <property type="evidence" value="ECO:0007669"/>
    <property type="project" value="TreeGrafter"/>
</dbReference>
<dbReference type="STRING" id="394096.DB31_3116"/>
<dbReference type="GO" id="GO:0046872">
    <property type="term" value="F:metal ion binding"/>
    <property type="evidence" value="ECO:0007669"/>
    <property type="project" value="UniProtKB-KW"/>
</dbReference>
<dbReference type="Gene3D" id="3.10.180.10">
    <property type="entry name" value="2,3-Dihydroxybiphenyl 1,2-Dioxygenase, domain 1"/>
    <property type="match status" value="1"/>
</dbReference>
<evidence type="ECO:0000259" key="3">
    <source>
        <dbReference type="PROSITE" id="PS51819"/>
    </source>
</evidence>
<evidence type="ECO:0000313" key="4">
    <source>
        <dbReference type="EMBL" id="KFE63057.1"/>
    </source>
</evidence>
<name>A0A085W5U4_9BACT</name>
<dbReference type="OrthoDB" id="332982at2"/>
<dbReference type="CDD" id="cd07249">
    <property type="entry name" value="MMCE"/>
    <property type="match status" value="1"/>
</dbReference>
<dbReference type="AlphaFoldDB" id="A0A085W5U4"/>
<evidence type="ECO:0000256" key="1">
    <source>
        <dbReference type="ARBA" id="ARBA00009308"/>
    </source>
</evidence>
<comment type="caution">
    <text evidence="4">The sequence shown here is derived from an EMBL/GenBank/DDBJ whole genome shotgun (WGS) entry which is preliminary data.</text>
</comment>
<feature type="domain" description="VOC" evidence="3">
    <location>
        <begin position="7"/>
        <end position="135"/>
    </location>
</feature>
<dbReference type="Proteomes" id="UP000028725">
    <property type="component" value="Unassembled WGS sequence"/>
</dbReference>
<comment type="similarity">
    <text evidence="1">Belongs to the methylmalonyl-CoA epimerase family.</text>
</comment>
<dbReference type="RefSeq" id="WP_044196754.1">
    <property type="nucleotide sequence ID" value="NZ_JMCB01000019.1"/>
</dbReference>
<reference evidence="4 5" key="1">
    <citation type="submission" date="2014-04" db="EMBL/GenBank/DDBJ databases">
        <title>Genome assembly of Hyalangium minutum DSM 14724.</title>
        <authorList>
            <person name="Sharma G."/>
            <person name="Subramanian S."/>
        </authorList>
    </citation>
    <scope>NUCLEOTIDE SEQUENCE [LARGE SCALE GENOMIC DNA]</scope>
    <source>
        <strain evidence="4 5">DSM 14724</strain>
    </source>
</reference>
<dbReference type="InterPro" id="IPR017515">
    <property type="entry name" value="MeMalonyl-CoA_epimerase"/>
</dbReference>
<protein>
    <submittedName>
        <fullName evidence="4">Methylmalonyl-CoA epimerase</fullName>
    </submittedName>
</protein>
<dbReference type="InterPro" id="IPR051785">
    <property type="entry name" value="MMCE/EMCE_epimerase"/>
</dbReference>
<dbReference type="NCBIfam" id="TIGR03081">
    <property type="entry name" value="metmalonyl_epim"/>
    <property type="match status" value="1"/>
</dbReference>
<organism evidence="4 5">
    <name type="scientific">Hyalangium minutum</name>
    <dbReference type="NCBI Taxonomy" id="394096"/>
    <lineage>
        <taxon>Bacteria</taxon>
        <taxon>Pseudomonadati</taxon>
        <taxon>Myxococcota</taxon>
        <taxon>Myxococcia</taxon>
        <taxon>Myxococcales</taxon>
        <taxon>Cystobacterineae</taxon>
        <taxon>Archangiaceae</taxon>
        <taxon>Hyalangium</taxon>
    </lineage>
</organism>
<dbReference type="Pfam" id="PF13669">
    <property type="entry name" value="Glyoxalase_4"/>
    <property type="match status" value="1"/>
</dbReference>
<sequence>MSVKSKGLDHVAIAVKDLEKAISHYRDVLGLELAEIEEVPEQQVRTAIFGHGMGRVELICPTSADTGVARFLEKRGEGMHHICLEVEDIEATLAALKAKGAPLIDETPKPGAGGAKVAFIHPKGNHGVLVELRQGPKP</sequence>
<evidence type="ECO:0000313" key="5">
    <source>
        <dbReference type="Proteomes" id="UP000028725"/>
    </source>
</evidence>
<accession>A0A085W5U4</accession>
<dbReference type="PANTHER" id="PTHR43048:SF3">
    <property type="entry name" value="METHYLMALONYL-COA EPIMERASE, MITOCHONDRIAL"/>
    <property type="match status" value="1"/>
</dbReference>
<proteinExistence type="inferred from homology"/>
<dbReference type="InterPro" id="IPR029068">
    <property type="entry name" value="Glyas_Bleomycin-R_OHBP_Dase"/>
</dbReference>
<keyword evidence="2" id="KW-0479">Metal-binding</keyword>
<dbReference type="PATRIC" id="fig|394096.3.peg.7441"/>
<evidence type="ECO:0000256" key="2">
    <source>
        <dbReference type="ARBA" id="ARBA00022723"/>
    </source>
</evidence>
<keyword evidence="5" id="KW-1185">Reference proteome</keyword>
<dbReference type="EMBL" id="JMCB01000019">
    <property type="protein sequence ID" value="KFE63057.1"/>
    <property type="molecule type" value="Genomic_DNA"/>
</dbReference>
<dbReference type="PANTHER" id="PTHR43048">
    <property type="entry name" value="METHYLMALONYL-COA EPIMERASE"/>
    <property type="match status" value="1"/>
</dbReference>